<dbReference type="Gene3D" id="3.20.20.80">
    <property type="entry name" value="Glycosidases"/>
    <property type="match status" value="3"/>
</dbReference>
<feature type="non-terminal residue" evidence="19">
    <location>
        <position position="1290"/>
    </location>
</feature>
<dbReference type="FunFam" id="3.20.20.80:FF:000013">
    <property type="entry name" value="lactase-phlorizin hydrolase"/>
    <property type="match status" value="1"/>
</dbReference>
<dbReference type="OMA" id="DTLCHND"/>
<dbReference type="GO" id="GO:0016052">
    <property type="term" value="P:carbohydrate catabolic process"/>
    <property type="evidence" value="ECO:0007669"/>
    <property type="project" value="UniProtKB-ARBA"/>
</dbReference>
<dbReference type="GO" id="GO:0008422">
    <property type="term" value="F:beta-glucosidase activity"/>
    <property type="evidence" value="ECO:0007669"/>
    <property type="project" value="UniProtKB-EC"/>
</dbReference>
<keyword evidence="7" id="KW-0326">Glycosidase</keyword>
<feature type="non-terminal residue" evidence="19">
    <location>
        <position position="1"/>
    </location>
</feature>
<sequence length="1290" mass="146508">MLIKQTETKIPVVIFVAILVKSTETGAQSSTLFKSKFKSAAYRTCFRQVVKMKVIFLLAVTSFFTGCLAAEEISNRKFPSSFLWGTATAAYQVEGAWDEDGKGESMWDHWVHDDPSKFLPNNNLTAINAIFLIVTGRVDDQKNGDVACDSYHKWREDIELLKELGVKLYRFSISWPRIHPTGYPDSYNQAGVDHYLEFIKALLEADITPLVTLYHWDLPQTLNEQGGWLNDSTAERFGEYARVAFEKFGPYVKLWATINEPKTTCTLGYGQGQMAPGLSDIAEGIYQCARVQLLAHATAYHIYHDEFASQGGKISLVIDSTYNEPLDPNSEADIEATEWEFEFNLGWYANPVYVGDWPQVMIERIGRRSEQEGYSKSRLPAWSAEEVEFVRGTHDYFGLNIYTALAVQGIDEPGFGGSASYYNDKGTSTSSRADWTKSVASWLVSYPYGMRGLLNYVWNHYTPGEIYVTENGWASEADISDQLRVDYLQGYLSNMLDAILEDGVQVSGYTTWSLMDNFEWARGYTQRFGIIQVDFESEERTRTFRDSATWYQRTARTALANDELGDATKIFPDNFFIGVGSAAYQVEGAWDIDGKGPSWWDYYLNQGISRTADGKNGNEAADHYHKYKEDIDIMKNIHAEYYRFSISWSRILPTGFANETNQAGIDHYLDVLRTLKENNISAAVTLYHWDLPENLEQYGGWLNEQTAVWFGEYARLAFELFGEYVDYWLTINEPHVFCLGGYGSYNGMGFMSPGQSDPNATKIYQCSKVALLAHATAYHIYDEEFRARQGGKITLVTDSSWYEPISNDTKDLEAWDRELQFQLGWFAHPVYLGNWPQVMIDRIGERSKGEGFATSRLPELSPEEIDFIKGTFDYFALNTYSSTLIGWADDAPISEPSYDLDTCVYATSDPSWQAAEVGYVVSWPMGIRKLVNWINDNYNPGEIFVTENGWTSDDSLEDNDRYVYLNGYLKNILDAIYLDNVPVTHYTVWALLDTFEWGSGYTVKFGLIDVDFESENKTRTYKQSARWFKTVAQHRCLGTLAARKFPDEFLFGAATSAYQIEGAWNEDGKGENIWDKFLHDANRDNGDVACDSYHRWEEDIANAQALGLDSFSIAWSRILPNGTINSINRKAIDHYAKLIKGLVEVGIEPLVTIYHWDMPEYISQLGGLLNIQFVDYFEDFARLLFQEYGSFTINEPHAVCSGGYGSTLVAPGLNLVGDGLYQCSYILLKAHARVYHIYDEEFKPNYGGKVGMALNTNWFDPTTDTAEDIEAQERGFLNSVLDAIELDNIN</sequence>
<comment type="subunit">
    <text evidence="2">Homodimer.</text>
</comment>
<dbReference type="InterPro" id="IPR017853">
    <property type="entry name" value="GH"/>
</dbReference>
<dbReference type="PRINTS" id="PR00131">
    <property type="entry name" value="GLHYDRLASE1"/>
</dbReference>
<dbReference type="GO" id="GO:0004336">
    <property type="term" value="F:galactosylceramidase activity"/>
    <property type="evidence" value="ECO:0007669"/>
    <property type="project" value="UniProtKB-EC"/>
</dbReference>
<organism evidence="19">
    <name type="scientific">Dendroctonus ponderosae</name>
    <name type="common">Mountain pine beetle</name>
    <dbReference type="NCBI Taxonomy" id="77166"/>
    <lineage>
        <taxon>Eukaryota</taxon>
        <taxon>Metazoa</taxon>
        <taxon>Ecdysozoa</taxon>
        <taxon>Arthropoda</taxon>
        <taxon>Hexapoda</taxon>
        <taxon>Insecta</taxon>
        <taxon>Pterygota</taxon>
        <taxon>Neoptera</taxon>
        <taxon>Endopterygota</taxon>
        <taxon>Coleoptera</taxon>
        <taxon>Polyphaga</taxon>
        <taxon>Cucujiformia</taxon>
        <taxon>Curculionidae</taxon>
        <taxon>Scolytinae</taxon>
        <taxon>Dendroctonus</taxon>
    </lineage>
</organism>
<comment type="catalytic activity">
    <reaction evidence="8">
        <text>a beta-D-galactosyl-(1&lt;-&gt;1')-N-acylsphing-4-enine + H2O = an N-acylsphing-4-enine + D-galactose</text>
        <dbReference type="Rhea" id="RHEA:14297"/>
        <dbReference type="ChEBI" id="CHEBI:4139"/>
        <dbReference type="ChEBI" id="CHEBI:15377"/>
        <dbReference type="ChEBI" id="CHEBI:18390"/>
        <dbReference type="ChEBI" id="CHEBI:52639"/>
        <dbReference type="EC" id="3.2.1.46"/>
    </reaction>
    <physiologicalReaction direction="left-to-right" evidence="8">
        <dbReference type="Rhea" id="RHEA:14298"/>
    </physiologicalReaction>
</comment>
<protein>
    <recommendedName>
        <fullName evidence="15">Cytosolic beta-glucosidase</fullName>
        <ecNumber evidence="4">3.2.1.21</ecNumber>
        <ecNumber evidence="3">3.2.1.46</ecNumber>
    </recommendedName>
    <alternativeName>
        <fullName evidence="16">Cytosolic galactosylceramidase</fullName>
    </alternativeName>
    <alternativeName>
        <fullName evidence="18">Cytosolic glucosylceramidase</fullName>
    </alternativeName>
    <alternativeName>
        <fullName evidence="17">Cytosolic glycosylceramidase</fullName>
    </alternativeName>
</protein>
<comment type="catalytic activity">
    <reaction evidence="11">
        <text>a beta-D-xylosyl-(1&lt;-&gt;1')-N-acylsphing-4-enine + cholesterol = cholesteryl 3-beta-D-xyloside + an N-acylsphing-4-enine</text>
        <dbReference type="Rhea" id="RHEA:70239"/>
        <dbReference type="ChEBI" id="CHEBI:16113"/>
        <dbReference type="ChEBI" id="CHEBI:52639"/>
        <dbReference type="ChEBI" id="CHEBI:189067"/>
        <dbReference type="ChEBI" id="CHEBI:189068"/>
    </reaction>
    <physiologicalReaction direction="left-to-right" evidence="11">
        <dbReference type="Rhea" id="RHEA:70240"/>
    </physiologicalReaction>
    <physiologicalReaction direction="right-to-left" evidence="11">
        <dbReference type="Rhea" id="RHEA:70241"/>
    </physiologicalReaction>
</comment>
<evidence type="ECO:0000256" key="16">
    <source>
        <dbReference type="ARBA" id="ARBA00079026"/>
    </source>
</evidence>
<dbReference type="SUPFAM" id="SSF51445">
    <property type="entry name" value="(Trans)glycosidases"/>
    <property type="match status" value="3"/>
</dbReference>
<keyword evidence="6" id="KW-0325">Glycoprotein</keyword>
<evidence type="ECO:0000256" key="4">
    <source>
        <dbReference type="ARBA" id="ARBA00012744"/>
    </source>
</evidence>
<evidence type="ECO:0000256" key="6">
    <source>
        <dbReference type="ARBA" id="ARBA00023180"/>
    </source>
</evidence>
<accession>N6U1P0</accession>
<dbReference type="InterPro" id="IPR001360">
    <property type="entry name" value="Glyco_hydro_1"/>
</dbReference>
<reference evidence="19" key="1">
    <citation type="journal article" date="2013" name="Genome Biol.">
        <title>Draft genome of the mountain pine beetle, Dendroctonus ponderosae Hopkins, a major forest pest.</title>
        <authorList>
            <person name="Keeling C.I."/>
            <person name="Yuen M.M."/>
            <person name="Liao N.Y."/>
            <person name="Docking T.R."/>
            <person name="Chan S.K."/>
            <person name="Taylor G.A."/>
            <person name="Palmquist D.L."/>
            <person name="Jackman S.D."/>
            <person name="Nguyen A."/>
            <person name="Li M."/>
            <person name="Henderson H."/>
            <person name="Janes J.K."/>
            <person name="Zhao Y."/>
            <person name="Pandoh P."/>
            <person name="Moore R."/>
            <person name="Sperling F.A."/>
            <person name="Huber D.P."/>
            <person name="Birol I."/>
            <person name="Jones S.J."/>
            <person name="Bohlmann J."/>
        </authorList>
    </citation>
    <scope>NUCLEOTIDE SEQUENCE</scope>
</reference>
<evidence type="ECO:0000256" key="2">
    <source>
        <dbReference type="ARBA" id="ARBA00011738"/>
    </source>
</evidence>
<evidence type="ECO:0000256" key="5">
    <source>
        <dbReference type="ARBA" id="ARBA00022801"/>
    </source>
</evidence>
<dbReference type="FunFam" id="3.20.20.80:FF:000011">
    <property type="entry name" value="Cytosolic beta-glucosidase"/>
    <property type="match status" value="1"/>
</dbReference>
<name>N6U1P0_DENPD</name>
<dbReference type="HOGENOM" id="CLU_001859_5_3_1"/>
<comment type="catalytic activity">
    <reaction evidence="10">
        <text>beta-D-galactosyl-(1&lt;-&gt;1')-N-octadecanoylsphing-4-enine + H2O = N-octadecanoylsphing-4-enine + D-galactose</text>
        <dbReference type="Rhea" id="RHEA:59292"/>
        <dbReference type="ChEBI" id="CHEBI:4139"/>
        <dbReference type="ChEBI" id="CHEBI:15377"/>
        <dbReference type="ChEBI" id="CHEBI:72961"/>
        <dbReference type="ChEBI" id="CHEBI:84720"/>
    </reaction>
    <physiologicalReaction direction="left-to-right" evidence="10">
        <dbReference type="Rhea" id="RHEA:59293"/>
    </physiologicalReaction>
</comment>
<evidence type="ECO:0000256" key="18">
    <source>
        <dbReference type="ARBA" id="ARBA00083229"/>
    </source>
</evidence>
<dbReference type="EMBL" id="KB741039">
    <property type="protein sequence ID" value="ENN74526.1"/>
    <property type="molecule type" value="Genomic_DNA"/>
</dbReference>
<evidence type="ECO:0000256" key="14">
    <source>
        <dbReference type="ARBA" id="ARBA00060858"/>
    </source>
</evidence>
<evidence type="ECO:0000313" key="19">
    <source>
        <dbReference type="EMBL" id="ENN74526.1"/>
    </source>
</evidence>
<evidence type="ECO:0000256" key="17">
    <source>
        <dbReference type="ARBA" id="ARBA00081896"/>
    </source>
</evidence>
<gene>
    <name evidence="19" type="ORF">YQE_08850</name>
</gene>
<dbReference type="OrthoDB" id="65569at2759"/>
<dbReference type="EC" id="3.2.1.46" evidence="3"/>
<evidence type="ECO:0000256" key="15">
    <source>
        <dbReference type="ARBA" id="ARBA00068094"/>
    </source>
</evidence>
<dbReference type="EC" id="3.2.1.21" evidence="4"/>
<dbReference type="Pfam" id="PF00232">
    <property type="entry name" value="Glyco_hydro_1"/>
    <property type="match status" value="3"/>
</dbReference>
<evidence type="ECO:0000256" key="1">
    <source>
        <dbReference type="ARBA" id="ARBA00000448"/>
    </source>
</evidence>
<dbReference type="PANTHER" id="PTHR10353:SF36">
    <property type="entry name" value="LP05116P"/>
    <property type="match status" value="1"/>
</dbReference>
<keyword evidence="5" id="KW-0378">Hydrolase</keyword>
<comment type="catalytic activity">
    <reaction evidence="12">
        <text>beta-D-glucosyl-(1&lt;-&gt;1)-N-octadecanoylsphing-4-enine + H2O = N-octadecanoylsphing-4-enine + D-glucose</text>
        <dbReference type="Rhea" id="RHEA:59284"/>
        <dbReference type="ChEBI" id="CHEBI:4167"/>
        <dbReference type="ChEBI" id="CHEBI:15377"/>
        <dbReference type="ChEBI" id="CHEBI:72961"/>
        <dbReference type="ChEBI" id="CHEBI:84719"/>
    </reaction>
    <physiologicalReaction direction="left-to-right" evidence="12">
        <dbReference type="Rhea" id="RHEA:59285"/>
    </physiologicalReaction>
</comment>
<evidence type="ECO:0000256" key="7">
    <source>
        <dbReference type="ARBA" id="ARBA00023295"/>
    </source>
</evidence>
<evidence type="ECO:0000256" key="10">
    <source>
        <dbReference type="ARBA" id="ARBA00050809"/>
    </source>
</evidence>
<evidence type="ECO:0000256" key="11">
    <source>
        <dbReference type="ARBA" id="ARBA00051414"/>
    </source>
</evidence>
<proteinExistence type="inferred from homology"/>
<evidence type="ECO:0000256" key="13">
    <source>
        <dbReference type="ARBA" id="ARBA00052085"/>
    </source>
</evidence>
<evidence type="ECO:0000256" key="8">
    <source>
        <dbReference type="ARBA" id="ARBA00033698"/>
    </source>
</evidence>
<evidence type="ECO:0000256" key="12">
    <source>
        <dbReference type="ARBA" id="ARBA00051666"/>
    </source>
</evidence>
<evidence type="ECO:0000256" key="9">
    <source>
        <dbReference type="ARBA" id="ARBA00048813"/>
    </source>
</evidence>
<dbReference type="PROSITE" id="PS00653">
    <property type="entry name" value="GLYCOSYL_HYDROL_F1_2"/>
    <property type="match status" value="2"/>
</dbReference>
<comment type="similarity">
    <text evidence="14">Belongs to the glycosyl hydrolase 1 family. Klotho subfamily.</text>
</comment>
<evidence type="ECO:0000256" key="3">
    <source>
        <dbReference type="ARBA" id="ARBA00012657"/>
    </source>
</evidence>
<dbReference type="PANTHER" id="PTHR10353">
    <property type="entry name" value="GLYCOSYL HYDROLASE"/>
    <property type="match status" value="1"/>
</dbReference>
<comment type="catalytic activity">
    <reaction evidence="9">
        <text>beta-D-galactosyl-(1&lt;-&gt;1)-sphing-4-enine + H2O = sphing-4-enine + D-galactose</text>
        <dbReference type="Rhea" id="RHEA:43908"/>
        <dbReference type="ChEBI" id="CHEBI:4139"/>
        <dbReference type="ChEBI" id="CHEBI:15377"/>
        <dbReference type="ChEBI" id="CHEBI:57756"/>
        <dbReference type="ChEBI" id="CHEBI:57934"/>
    </reaction>
    <physiologicalReaction direction="left-to-right" evidence="9">
        <dbReference type="Rhea" id="RHEA:43909"/>
    </physiologicalReaction>
</comment>
<comment type="catalytic activity">
    <reaction evidence="1">
        <text>Hydrolysis of terminal, non-reducing beta-D-glucosyl residues with release of beta-D-glucose.</text>
        <dbReference type="EC" id="3.2.1.21"/>
    </reaction>
</comment>
<dbReference type="InterPro" id="IPR033132">
    <property type="entry name" value="GH_1_N_CS"/>
</dbReference>
<comment type="catalytic activity">
    <reaction evidence="13">
        <text>beta-D-glucosyl-(1&lt;-&gt;1)-sphing-4-enine + H2O = sphing-4-enine + D-glucose</text>
        <dbReference type="Rhea" id="RHEA:59288"/>
        <dbReference type="ChEBI" id="CHEBI:4167"/>
        <dbReference type="ChEBI" id="CHEBI:15377"/>
        <dbReference type="ChEBI" id="CHEBI:57756"/>
        <dbReference type="ChEBI" id="CHEBI:83992"/>
    </reaction>
    <physiologicalReaction direction="left-to-right" evidence="13">
        <dbReference type="Rhea" id="RHEA:59289"/>
    </physiologicalReaction>
</comment>